<dbReference type="EMBL" id="FNON01000001">
    <property type="protein sequence ID" value="SDW37117.1"/>
    <property type="molecule type" value="Genomic_DNA"/>
</dbReference>
<name>A0A1H2T003_9PSEU</name>
<protein>
    <submittedName>
        <fullName evidence="3">PknH-like extracellular domain-containing protein</fullName>
    </submittedName>
</protein>
<dbReference type="InterPro" id="IPR038232">
    <property type="entry name" value="PknH-like_Extracell_sf"/>
</dbReference>
<dbReference type="PROSITE" id="PS51257">
    <property type="entry name" value="PROKAR_LIPOPROTEIN"/>
    <property type="match status" value="1"/>
</dbReference>
<dbReference type="OrthoDB" id="4761399at2"/>
<dbReference type="InterPro" id="IPR026954">
    <property type="entry name" value="PknH-like_Extracell"/>
</dbReference>
<dbReference type="Proteomes" id="UP000199515">
    <property type="component" value="Unassembled WGS sequence"/>
</dbReference>
<sequence>MAKARTIAAVVALLVSATACSSVVEGTPRPRLVAGTIQASFPSADEISAVAGTQLTPGPGLDAPPVPLAADPAACAVAVGPATQSVYARGWTGFRSAAYEELDTDNGYVVTLVLGVYPDEKQAGAVFGALAEGVKQCPSAVRTDGNEQTSKWTYQAGAATASAFEWTANQTPSADENDWWACYRRARLKGKAVVQVAVCEAGDGNQAATKLIDQFAGKVGG</sequence>
<dbReference type="RefSeq" id="WP_091285809.1">
    <property type="nucleotide sequence ID" value="NZ_FNON01000001.1"/>
</dbReference>
<dbReference type="Gene3D" id="3.40.1000.70">
    <property type="entry name" value="PknH-like extracellular domain"/>
    <property type="match status" value="1"/>
</dbReference>
<evidence type="ECO:0000256" key="1">
    <source>
        <dbReference type="SAM" id="SignalP"/>
    </source>
</evidence>
<feature type="domain" description="PknH-like extracellular" evidence="2">
    <location>
        <begin position="34"/>
        <end position="218"/>
    </location>
</feature>
<dbReference type="STRING" id="589385.SAMN05421504_101409"/>
<feature type="chain" id="PRO_5011702123" evidence="1">
    <location>
        <begin position="22"/>
        <end position="221"/>
    </location>
</feature>
<evidence type="ECO:0000259" key="2">
    <source>
        <dbReference type="Pfam" id="PF14032"/>
    </source>
</evidence>
<dbReference type="Pfam" id="PF14032">
    <property type="entry name" value="PknH_C"/>
    <property type="match status" value="1"/>
</dbReference>
<dbReference type="AlphaFoldDB" id="A0A1H2T003"/>
<keyword evidence="4" id="KW-1185">Reference proteome</keyword>
<reference evidence="3 4" key="1">
    <citation type="submission" date="2016-10" db="EMBL/GenBank/DDBJ databases">
        <authorList>
            <person name="de Groot N.N."/>
        </authorList>
    </citation>
    <scope>NUCLEOTIDE SEQUENCE [LARGE SCALE GENOMIC DNA]</scope>
    <source>
        <strain evidence="3 4">CPCC 202699</strain>
    </source>
</reference>
<evidence type="ECO:0000313" key="3">
    <source>
        <dbReference type="EMBL" id="SDW37117.1"/>
    </source>
</evidence>
<proteinExistence type="predicted"/>
<organism evidence="3 4">
    <name type="scientific">Amycolatopsis xylanica</name>
    <dbReference type="NCBI Taxonomy" id="589385"/>
    <lineage>
        <taxon>Bacteria</taxon>
        <taxon>Bacillati</taxon>
        <taxon>Actinomycetota</taxon>
        <taxon>Actinomycetes</taxon>
        <taxon>Pseudonocardiales</taxon>
        <taxon>Pseudonocardiaceae</taxon>
        <taxon>Amycolatopsis</taxon>
    </lineage>
</organism>
<feature type="signal peptide" evidence="1">
    <location>
        <begin position="1"/>
        <end position="21"/>
    </location>
</feature>
<accession>A0A1H2T003</accession>
<evidence type="ECO:0000313" key="4">
    <source>
        <dbReference type="Proteomes" id="UP000199515"/>
    </source>
</evidence>
<gene>
    <name evidence="3" type="ORF">SAMN05421504_101409</name>
</gene>
<keyword evidence="1" id="KW-0732">Signal</keyword>